<name>A0ABQ8PZR2_9AGAR</name>
<dbReference type="PANTHER" id="PTHR48081">
    <property type="entry name" value="AB HYDROLASE SUPERFAMILY PROTEIN C4A8.06C"/>
    <property type="match status" value="1"/>
</dbReference>
<feature type="domain" description="Alpha/beta hydrolase fold-3" evidence="2">
    <location>
        <begin position="155"/>
        <end position="365"/>
    </location>
</feature>
<reference evidence="3" key="1">
    <citation type="submission" date="2022-08" db="EMBL/GenBank/DDBJ databases">
        <authorList>
            <consortium name="DOE Joint Genome Institute"/>
            <person name="Min B."/>
            <person name="Riley R."/>
            <person name="Sierra-Patev S."/>
            <person name="Naranjo-Ortiz M."/>
            <person name="Looney B."/>
            <person name="Konkel Z."/>
            <person name="Slot J.C."/>
            <person name="Sakamoto Y."/>
            <person name="Steenwyk J.L."/>
            <person name="Rokas A."/>
            <person name="Carro J."/>
            <person name="Camarero S."/>
            <person name="Ferreira P."/>
            <person name="Molpeceres G."/>
            <person name="Ruiz-Duenas F.J."/>
            <person name="Serrano A."/>
            <person name="Henrissat B."/>
            <person name="Drula E."/>
            <person name="Hughes K.W."/>
            <person name="Mata J.L."/>
            <person name="Ishikawa N.K."/>
            <person name="Vargas-Isla R."/>
            <person name="Ushijima S."/>
            <person name="Smith C.A."/>
            <person name="Ahrendt S."/>
            <person name="Andreopoulos W."/>
            <person name="He G."/>
            <person name="Labutti K."/>
            <person name="Lipzen A."/>
            <person name="Ng V."/>
            <person name="Sandor L."/>
            <person name="Barry K."/>
            <person name="Martinez A.T."/>
            <person name="Xiao Y."/>
            <person name="Gibbons J.G."/>
            <person name="Terashima K."/>
            <person name="Hibbett D.S."/>
            <person name="Grigoriev I.V."/>
        </authorList>
    </citation>
    <scope>NUCLEOTIDE SEQUENCE</scope>
    <source>
        <strain evidence="3">TFB10827</strain>
    </source>
</reference>
<organism evidence="3 4">
    <name type="scientific">Lentinula boryana</name>
    <dbReference type="NCBI Taxonomy" id="40481"/>
    <lineage>
        <taxon>Eukaryota</taxon>
        <taxon>Fungi</taxon>
        <taxon>Dikarya</taxon>
        <taxon>Basidiomycota</taxon>
        <taxon>Agaricomycotina</taxon>
        <taxon>Agaricomycetes</taxon>
        <taxon>Agaricomycetidae</taxon>
        <taxon>Agaricales</taxon>
        <taxon>Marasmiineae</taxon>
        <taxon>Omphalotaceae</taxon>
        <taxon>Lentinula</taxon>
    </lineage>
</organism>
<keyword evidence="4" id="KW-1185">Reference proteome</keyword>
<dbReference type="Gene3D" id="3.40.50.1820">
    <property type="entry name" value="alpha/beta hydrolase"/>
    <property type="match status" value="1"/>
</dbReference>
<dbReference type="PANTHER" id="PTHR48081:SF26">
    <property type="entry name" value="ALPHA_BETA HYDROLASE FOLD-3 DOMAIN-CONTAINING PROTEIN"/>
    <property type="match status" value="1"/>
</dbReference>
<evidence type="ECO:0000313" key="3">
    <source>
        <dbReference type="EMBL" id="KAJ3991926.1"/>
    </source>
</evidence>
<accession>A0ABQ8PZR2</accession>
<comment type="caution">
    <text evidence="3">The sequence shown here is derived from an EMBL/GenBank/DDBJ whole genome shotgun (WGS) entry which is preliminary data.</text>
</comment>
<gene>
    <name evidence="3" type="ORF">F5050DRAFT_1580526</name>
</gene>
<sequence>MAPLLLLSRQPFKGLYLTYQLFTTVFFRVPIWILTSIPKQRSKLNSRSWRPRAHWTMSKSVKLKMTRHMMGITIKTGPLGKIPNHLAITQGTDVIGIWIPPIPELIKDELEIWANISHVTSIQIPGYWQYKKKKSTLDVNAAAFPSIPGEKIVYSLHGSGYVTFSAHPSDPTAVIGRCLLHHVDSVHRVFSCEYRLSSGEGVEAQNSFPTALIDALAGYVYLVRSVQVDPSDIIVEGDSAGGNLALALTKYLVDHQDSDLPAPPGALILLSTWADLSPQVASPNSSWLNNADTDYIVMESLTSSINSFLGPQGLDAASTNPIISPGSQDPAMKLKIDFRGFPRTFIAAGGAEVFYDMICSLKEKMISDLHEGDGVNPGDGKVHWHCSPDASHDWVAFSHDDEERLDTLKAIAAWVAAM</sequence>
<dbReference type="InterPro" id="IPR050300">
    <property type="entry name" value="GDXG_lipolytic_enzyme"/>
</dbReference>
<dbReference type="InterPro" id="IPR029058">
    <property type="entry name" value="AB_hydrolase_fold"/>
</dbReference>
<keyword evidence="1 3" id="KW-0378">Hydrolase</keyword>
<dbReference type="Proteomes" id="UP001163828">
    <property type="component" value="Unassembled WGS sequence"/>
</dbReference>
<protein>
    <submittedName>
        <fullName evidence="3">Alpha/Beta hydrolase protein</fullName>
    </submittedName>
</protein>
<evidence type="ECO:0000259" key="2">
    <source>
        <dbReference type="Pfam" id="PF07859"/>
    </source>
</evidence>
<dbReference type="EMBL" id="MU790928">
    <property type="protein sequence ID" value="KAJ3991926.1"/>
    <property type="molecule type" value="Genomic_DNA"/>
</dbReference>
<dbReference type="Pfam" id="PF07859">
    <property type="entry name" value="Abhydrolase_3"/>
    <property type="match status" value="1"/>
</dbReference>
<evidence type="ECO:0000313" key="4">
    <source>
        <dbReference type="Proteomes" id="UP001163828"/>
    </source>
</evidence>
<dbReference type="SUPFAM" id="SSF53474">
    <property type="entry name" value="alpha/beta-Hydrolases"/>
    <property type="match status" value="1"/>
</dbReference>
<dbReference type="GO" id="GO:0016787">
    <property type="term" value="F:hydrolase activity"/>
    <property type="evidence" value="ECO:0007669"/>
    <property type="project" value="UniProtKB-KW"/>
</dbReference>
<proteinExistence type="predicted"/>
<evidence type="ECO:0000256" key="1">
    <source>
        <dbReference type="ARBA" id="ARBA00022801"/>
    </source>
</evidence>
<dbReference type="InterPro" id="IPR013094">
    <property type="entry name" value="AB_hydrolase_3"/>
</dbReference>